<gene>
    <name evidence="2" type="ORF">Golob_017855</name>
</gene>
<reference evidence="2 3" key="1">
    <citation type="journal article" date="2019" name="Genome Biol. Evol.">
        <title>Insights into the evolution of the New World diploid cottons (Gossypium, subgenus Houzingenia) based on genome sequencing.</title>
        <authorList>
            <person name="Grover C.E."/>
            <person name="Arick M.A. 2nd"/>
            <person name="Thrash A."/>
            <person name="Conover J.L."/>
            <person name="Sanders W.S."/>
            <person name="Peterson D.G."/>
            <person name="Frelichowski J.E."/>
            <person name="Scheffler J.A."/>
            <person name="Scheffler B.E."/>
            <person name="Wendel J.F."/>
        </authorList>
    </citation>
    <scope>NUCLEOTIDE SEQUENCE [LARGE SCALE GENOMIC DNA]</scope>
    <source>
        <strain evidence="2">157</strain>
        <tissue evidence="2">Leaf</tissue>
    </source>
</reference>
<dbReference type="Proteomes" id="UP000593572">
    <property type="component" value="Unassembled WGS sequence"/>
</dbReference>
<comment type="caution">
    <text evidence="2">The sequence shown here is derived from an EMBL/GenBank/DDBJ whole genome shotgun (WGS) entry which is preliminary data.</text>
</comment>
<name>A0A7J8M8M5_9ROSI</name>
<organism evidence="2 3">
    <name type="scientific">Gossypium lobatum</name>
    <dbReference type="NCBI Taxonomy" id="34289"/>
    <lineage>
        <taxon>Eukaryota</taxon>
        <taxon>Viridiplantae</taxon>
        <taxon>Streptophyta</taxon>
        <taxon>Embryophyta</taxon>
        <taxon>Tracheophyta</taxon>
        <taxon>Spermatophyta</taxon>
        <taxon>Magnoliopsida</taxon>
        <taxon>eudicotyledons</taxon>
        <taxon>Gunneridae</taxon>
        <taxon>Pentapetalae</taxon>
        <taxon>rosids</taxon>
        <taxon>malvids</taxon>
        <taxon>Malvales</taxon>
        <taxon>Malvaceae</taxon>
        <taxon>Malvoideae</taxon>
        <taxon>Gossypium</taxon>
    </lineage>
</organism>
<evidence type="ECO:0000256" key="1">
    <source>
        <dbReference type="SAM" id="MobiDB-lite"/>
    </source>
</evidence>
<accession>A0A7J8M8M5</accession>
<evidence type="ECO:0000313" key="2">
    <source>
        <dbReference type="EMBL" id="MBA0560993.1"/>
    </source>
</evidence>
<feature type="region of interest" description="Disordered" evidence="1">
    <location>
        <begin position="256"/>
        <end position="297"/>
    </location>
</feature>
<sequence length="297" mass="33941">MPNKFQCARIEIKWLEDNFSELDEHATSFEKEQYARTFILRFIRGFPMLDKSRNLIHLRWNFGASYVGLPEQLKDIRLLLDQCLEAVMSYADLAIVKCIPSENLANQSMWDANVPLVVYATVEIHESIQVIPRGTTGLSSARSQQGASIYSPLSSQFLPYFLISFTNHMYFTQAPHYAPLQNLASTPPSSVFFVALPSPAYYTLMMTLISTPMPMYPPTITITRYYPQPAYATLYTYPSIVLQTPPVLLFYQSGSCSQPPSRKMDETRWKARMTPNSTTEEEMKMKMGGQDEDVDEE</sequence>
<proteinExistence type="predicted"/>
<dbReference type="AlphaFoldDB" id="A0A7J8M8M5"/>
<dbReference type="EMBL" id="JABEZX010000007">
    <property type="protein sequence ID" value="MBA0560993.1"/>
    <property type="molecule type" value="Genomic_DNA"/>
</dbReference>
<evidence type="ECO:0000313" key="3">
    <source>
        <dbReference type="Proteomes" id="UP000593572"/>
    </source>
</evidence>
<protein>
    <submittedName>
        <fullName evidence="2">Uncharacterized protein</fullName>
    </submittedName>
</protein>
<keyword evidence="3" id="KW-1185">Reference proteome</keyword>